<dbReference type="InterPro" id="IPR016024">
    <property type="entry name" value="ARM-type_fold"/>
</dbReference>
<dbReference type="Proteomes" id="UP000013827">
    <property type="component" value="Unassembled WGS sequence"/>
</dbReference>
<dbReference type="PANTHER" id="PTHR19211:SF5">
    <property type="entry name" value="ELONGATION FACTOR 3A-RELATED"/>
    <property type="match status" value="1"/>
</dbReference>
<reference evidence="7" key="1">
    <citation type="journal article" date="2013" name="Nature">
        <title>Pan genome of the phytoplankton Emiliania underpins its global distribution.</title>
        <authorList>
            <person name="Read B.A."/>
            <person name="Kegel J."/>
            <person name="Klute M.J."/>
            <person name="Kuo A."/>
            <person name="Lefebvre S.C."/>
            <person name="Maumus F."/>
            <person name="Mayer C."/>
            <person name="Miller J."/>
            <person name="Monier A."/>
            <person name="Salamov A."/>
            <person name="Young J."/>
            <person name="Aguilar M."/>
            <person name="Claverie J.M."/>
            <person name="Frickenhaus S."/>
            <person name="Gonzalez K."/>
            <person name="Herman E.K."/>
            <person name="Lin Y.C."/>
            <person name="Napier J."/>
            <person name="Ogata H."/>
            <person name="Sarno A.F."/>
            <person name="Shmutz J."/>
            <person name="Schroeder D."/>
            <person name="de Vargas C."/>
            <person name="Verret F."/>
            <person name="von Dassow P."/>
            <person name="Valentin K."/>
            <person name="Van de Peer Y."/>
            <person name="Wheeler G."/>
            <person name="Dacks J.B."/>
            <person name="Delwiche C.F."/>
            <person name="Dyhrman S.T."/>
            <person name="Glockner G."/>
            <person name="John U."/>
            <person name="Richards T."/>
            <person name="Worden A.Z."/>
            <person name="Zhang X."/>
            <person name="Grigoriev I.V."/>
            <person name="Allen A.E."/>
            <person name="Bidle K."/>
            <person name="Borodovsky M."/>
            <person name="Bowler C."/>
            <person name="Brownlee C."/>
            <person name="Cock J.M."/>
            <person name="Elias M."/>
            <person name="Gladyshev V.N."/>
            <person name="Groth M."/>
            <person name="Guda C."/>
            <person name="Hadaegh A."/>
            <person name="Iglesias-Rodriguez M.D."/>
            <person name="Jenkins J."/>
            <person name="Jones B.M."/>
            <person name="Lawson T."/>
            <person name="Leese F."/>
            <person name="Lindquist E."/>
            <person name="Lobanov A."/>
            <person name="Lomsadze A."/>
            <person name="Malik S.B."/>
            <person name="Marsh M.E."/>
            <person name="Mackinder L."/>
            <person name="Mock T."/>
            <person name="Mueller-Roeber B."/>
            <person name="Pagarete A."/>
            <person name="Parker M."/>
            <person name="Probert I."/>
            <person name="Quesneville H."/>
            <person name="Raines C."/>
            <person name="Rensing S.A."/>
            <person name="Riano-Pachon D.M."/>
            <person name="Richier S."/>
            <person name="Rokitta S."/>
            <person name="Shiraiwa Y."/>
            <person name="Soanes D.M."/>
            <person name="van der Giezen M."/>
            <person name="Wahlund T.M."/>
            <person name="Williams B."/>
            <person name="Wilson W."/>
            <person name="Wolfe G."/>
            <person name="Wurch L.L."/>
        </authorList>
    </citation>
    <scope>NUCLEOTIDE SEQUENCE</scope>
</reference>
<accession>A0A0D3HZ03</accession>
<comment type="catalytic activity">
    <reaction evidence="4">
        <text>ATP + H2O = ADP + phosphate + H(+)</text>
        <dbReference type="Rhea" id="RHEA:13065"/>
        <dbReference type="ChEBI" id="CHEBI:15377"/>
        <dbReference type="ChEBI" id="CHEBI:15378"/>
        <dbReference type="ChEBI" id="CHEBI:30616"/>
        <dbReference type="ChEBI" id="CHEBI:43474"/>
        <dbReference type="ChEBI" id="CHEBI:456216"/>
    </reaction>
</comment>
<dbReference type="GO" id="GO:0016887">
    <property type="term" value="F:ATP hydrolysis activity"/>
    <property type="evidence" value="ECO:0007669"/>
    <property type="project" value="InterPro"/>
</dbReference>
<dbReference type="Pfam" id="PF24984">
    <property type="entry name" value="HEAT_EF3_GNC1"/>
    <property type="match status" value="1"/>
</dbReference>
<dbReference type="PaxDb" id="2903-EOD04238"/>
<keyword evidence="2" id="KW-0963">Cytoplasm</keyword>
<dbReference type="InterPro" id="IPR050611">
    <property type="entry name" value="ABCF"/>
</dbReference>
<reference evidence="6" key="2">
    <citation type="submission" date="2024-10" db="UniProtKB">
        <authorList>
            <consortium name="EnsemblProtists"/>
        </authorList>
    </citation>
    <scope>IDENTIFICATION</scope>
</reference>
<dbReference type="Gene3D" id="2.40.50.990">
    <property type="match status" value="1"/>
</dbReference>
<organism evidence="6 7">
    <name type="scientific">Emiliania huxleyi (strain CCMP1516)</name>
    <dbReference type="NCBI Taxonomy" id="280463"/>
    <lineage>
        <taxon>Eukaryota</taxon>
        <taxon>Haptista</taxon>
        <taxon>Haptophyta</taxon>
        <taxon>Prymnesiophyceae</taxon>
        <taxon>Isochrysidales</taxon>
        <taxon>Noelaerhabdaceae</taxon>
        <taxon>Emiliania</taxon>
    </lineage>
</organism>
<dbReference type="GO" id="GO:0005524">
    <property type="term" value="F:ATP binding"/>
    <property type="evidence" value="ECO:0007669"/>
    <property type="project" value="InterPro"/>
</dbReference>
<keyword evidence="7" id="KW-1185">Reference proteome</keyword>
<dbReference type="HOGENOM" id="CLU_344334_0_0_1"/>
<dbReference type="eggNOG" id="KOG0062">
    <property type="taxonomic scope" value="Eukaryota"/>
</dbReference>
<dbReference type="InterPro" id="IPR003439">
    <property type="entry name" value="ABC_transporter-like_ATP-bd"/>
</dbReference>
<sequence length="760" mass="82630">MLCVWQMRWHPRVTAVDIPERPPLSEEELAAVRASIEERERISAAYEAGEAATRAAAAEAEAARAVVATKGAGWKAEAAEAATAALLDELLAAAGGSLLVREEPPPWARADAPHGYLSALLPCGFEPYGVPALPKLIKLLADKDKKVADAATVAAEATIVGQATIEGPFRHLVARLLAMLEGLSTLSVKAVVGALYEGAYPSLTLQPQDRTHTGFGTREGMVQTAAEEALPVLCSCVQNAEVASTLRDFIIDALKKPDKTFECVEEVLMTTFCNPMDGTSLAFMMPIIIRGIKDANYELVKKSTVCASNLCALIKDSSDIAPFVPLLLPLLEKNVEHSSPNIREATQTARERLLEGDLGQSRPISGRSPMNIVTDLEQRSQPTIAAAAASDFVKKYEVMAVTMPAVCTDVTHYDNGGQLGKPCRFVYYPMTFSEFQKLKPEIAAGLPRIDSGPPKSASQPASECSFKYPETDRYILKEVDATVTLGSRAVIVGGNGSGLSTLLVVGTCKSTFLKLLIGDLEPEEGQGEMWKHHALRLSYVAQQSLHHLEDHARFRQGLDAEVAKLKSIALTDDEKAEMEKGSAISAIVGRTTCNKPWYEFQQRGKMKAETQSLPFAEIQLRFPPYVQKLIKNYDQKAQAIESGMAIRPITEAEVLKHLGDFGIDQQLAFGKIRQMSGGQRQRLVICAAFWSKPHVIALDEPTNYLDNDSVAALTKALKDFKGAVVTVSENEAFVNEISNEKWVVEEAAVTLVQLRDAKAR</sequence>
<dbReference type="InterPro" id="IPR017871">
    <property type="entry name" value="ABC_transporter-like_CS"/>
</dbReference>
<evidence type="ECO:0000313" key="7">
    <source>
        <dbReference type="Proteomes" id="UP000013827"/>
    </source>
</evidence>
<keyword evidence="3" id="KW-0677">Repeat</keyword>
<dbReference type="Pfam" id="PF00005">
    <property type="entry name" value="ABC_tran"/>
    <property type="match status" value="1"/>
</dbReference>
<dbReference type="Gene3D" id="3.40.50.300">
    <property type="entry name" value="P-loop containing nucleotide triphosphate hydrolases"/>
    <property type="match status" value="1"/>
</dbReference>
<dbReference type="STRING" id="2903.R1B3W2"/>
<dbReference type="KEGG" id="ehx:EMIHUDRAFT_466248"/>
<protein>
    <recommendedName>
        <fullName evidence="5">ABC transporter domain-containing protein</fullName>
    </recommendedName>
</protein>
<proteinExistence type="predicted"/>
<evidence type="ECO:0000259" key="5">
    <source>
        <dbReference type="PROSITE" id="PS50893"/>
    </source>
</evidence>
<evidence type="ECO:0000256" key="1">
    <source>
        <dbReference type="ARBA" id="ARBA00004496"/>
    </source>
</evidence>
<dbReference type="PROSITE" id="PS00211">
    <property type="entry name" value="ABC_TRANSPORTER_1"/>
    <property type="match status" value="1"/>
</dbReference>
<dbReference type="GeneID" id="17250400"/>
<dbReference type="InterPro" id="IPR027417">
    <property type="entry name" value="P-loop_NTPase"/>
</dbReference>
<dbReference type="EnsemblProtists" id="EOD04238">
    <property type="protein sequence ID" value="EOD04238"/>
    <property type="gene ID" value="EMIHUDRAFT_466248"/>
</dbReference>
<dbReference type="PANTHER" id="PTHR19211">
    <property type="entry name" value="ATP-BINDING TRANSPORT PROTEIN-RELATED"/>
    <property type="match status" value="1"/>
</dbReference>
<dbReference type="InterPro" id="IPR047038">
    <property type="entry name" value="eEF3_chromodomain-like_sf"/>
</dbReference>
<dbReference type="GO" id="GO:0005737">
    <property type="term" value="C:cytoplasm"/>
    <property type="evidence" value="ECO:0007669"/>
    <property type="project" value="UniProtKB-SubCell"/>
</dbReference>
<dbReference type="SUPFAM" id="SSF48371">
    <property type="entry name" value="ARM repeat"/>
    <property type="match status" value="1"/>
</dbReference>
<dbReference type="SUPFAM" id="SSF52540">
    <property type="entry name" value="P-loop containing nucleoside triphosphate hydrolases"/>
    <property type="match status" value="1"/>
</dbReference>
<evidence type="ECO:0000256" key="2">
    <source>
        <dbReference type="ARBA" id="ARBA00022490"/>
    </source>
</evidence>
<evidence type="ECO:0000256" key="4">
    <source>
        <dbReference type="ARBA" id="ARBA00049360"/>
    </source>
</evidence>
<name>A0A0D3HZ03_EMIH1</name>
<feature type="domain" description="ABC transporter" evidence="5">
    <location>
        <begin position="460"/>
        <end position="756"/>
    </location>
</feature>
<dbReference type="RefSeq" id="XP_005756667.1">
    <property type="nucleotide sequence ID" value="XM_005756610.1"/>
</dbReference>
<dbReference type="Gene3D" id="1.25.10.10">
    <property type="entry name" value="Leucine-rich Repeat Variant"/>
    <property type="match status" value="1"/>
</dbReference>
<dbReference type="eggNOG" id="KOG1242">
    <property type="taxonomic scope" value="Eukaryota"/>
</dbReference>
<dbReference type="InterPro" id="IPR011989">
    <property type="entry name" value="ARM-like"/>
</dbReference>
<evidence type="ECO:0000256" key="3">
    <source>
        <dbReference type="ARBA" id="ARBA00022737"/>
    </source>
</evidence>
<dbReference type="PROSITE" id="PS50893">
    <property type="entry name" value="ABC_TRANSPORTER_2"/>
    <property type="match status" value="1"/>
</dbReference>
<dbReference type="AlphaFoldDB" id="A0A0D3HZ03"/>
<comment type="subcellular location">
    <subcellularLocation>
        <location evidence="1">Cytoplasm</location>
    </subcellularLocation>
</comment>
<evidence type="ECO:0000313" key="6">
    <source>
        <dbReference type="EnsemblProtists" id="EOD04238"/>
    </source>
</evidence>